<evidence type="ECO:0000256" key="1">
    <source>
        <dbReference type="SAM" id="MobiDB-lite"/>
    </source>
</evidence>
<feature type="compositionally biased region" description="Acidic residues" evidence="1">
    <location>
        <begin position="50"/>
        <end position="63"/>
    </location>
</feature>
<evidence type="ECO:0000313" key="2">
    <source>
        <dbReference type="EMBL" id="GGE07032.1"/>
    </source>
</evidence>
<dbReference type="EMBL" id="BMIQ01000004">
    <property type="protein sequence ID" value="GGE07032.1"/>
    <property type="molecule type" value="Genomic_DNA"/>
</dbReference>
<protein>
    <submittedName>
        <fullName evidence="2">Uncharacterized protein</fullName>
    </submittedName>
</protein>
<sequence>MWHTMHSEKRKTEEVEEGGIAPGDLLGNLVRRTDNDFQGIKDPSLIGQDIGDDEDEEDAEKDK</sequence>
<organism evidence="2 3">
    <name type="scientific">Aureimonas endophytica</name>
    <dbReference type="NCBI Taxonomy" id="2027858"/>
    <lineage>
        <taxon>Bacteria</taxon>
        <taxon>Pseudomonadati</taxon>
        <taxon>Pseudomonadota</taxon>
        <taxon>Alphaproteobacteria</taxon>
        <taxon>Hyphomicrobiales</taxon>
        <taxon>Aurantimonadaceae</taxon>
        <taxon>Aureimonas</taxon>
    </lineage>
</organism>
<proteinExistence type="predicted"/>
<name>A0A917E5P3_9HYPH</name>
<keyword evidence="3" id="KW-1185">Reference proteome</keyword>
<comment type="caution">
    <text evidence="2">The sequence shown here is derived from an EMBL/GenBank/DDBJ whole genome shotgun (WGS) entry which is preliminary data.</text>
</comment>
<reference evidence="2" key="2">
    <citation type="submission" date="2020-09" db="EMBL/GenBank/DDBJ databases">
        <authorList>
            <person name="Sun Q."/>
            <person name="Zhou Y."/>
        </authorList>
    </citation>
    <scope>NUCLEOTIDE SEQUENCE</scope>
    <source>
        <strain evidence="2">CGMCC 1.15367</strain>
    </source>
</reference>
<feature type="region of interest" description="Disordered" evidence="1">
    <location>
        <begin position="1"/>
        <end position="63"/>
    </location>
</feature>
<reference evidence="2" key="1">
    <citation type="journal article" date="2014" name="Int. J. Syst. Evol. Microbiol.">
        <title>Complete genome sequence of Corynebacterium casei LMG S-19264T (=DSM 44701T), isolated from a smear-ripened cheese.</title>
        <authorList>
            <consortium name="US DOE Joint Genome Institute (JGI-PGF)"/>
            <person name="Walter F."/>
            <person name="Albersmeier A."/>
            <person name="Kalinowski J."/>
            <person name="Ruckert C."/>
        </authorList>
    </citation>
    <scope>NUCLEOTIDE SEQUENCE</scope>
    <source>
        <strain evidence="2">CGMCC 1.15367</strain>
    </source>
</reference>
<dbReference type="Proteomes" id="UP000644699">
    <property type="component" value="Unassembled WGS sequence"/>
</dbReference>
<dbReference type="AlphaFoldDB" id="A0A917E5P3"/>
<dbReference type="RefSeq" id="WP_188909416.1">
    <property type="nucleotide sequence ID" value="NZ_BMIQ01000004.1"/>
</dbReference>
<accession>A0A917E5P3</accession>
<evidence type="ECO:0000313" key="3">
    <source>
        <dbReference type="Proteomes" id="UP000644699"/>
    </source>
</evidence>
<feature type="compositionally biased region" description="Basic and acidic residues" evidence="1">
    <location>
        <begin position="1"/>
        <end position="13"/>
    </location>
</feature>
<gene>
    <name evidence="2" type="ORF">GCM10011390_27600</name>
</gene>